<keyword evidence="3" id="KW-1185">Reference proteome</keyword>
<keyword evidence="1" id="KW-0812">Transmembrane</keyword>
<keyword evidence="1" id="KW-1133">Transmembrane helix</keyword>
<comment type="caution">
    <text evidence="2">The sequence shown here is derived from an EMBL/GenBank/DDBJ whole genome shotgun (WGS) entry which is preliminary data.</text>
</comment>
<dbReference type="EMBL" id="LWDP01000361">
    <property type="protein sequence ID" value="ORD92932.1"/>
    <property type="molecule type" value="Genomic_DNA"/>
</dbReference>
<accession>A0A1Y1S4E2</accession>
<dbReference type="OrthoDB" id="6500128at2759"/>
<feature type="non-terminal residue" evidence="2">
    <location>
        <position position="176"/>
    </location>
</feature>
<feature type="transmembrane region" description="Helical" evidence="1">
    <location>
        <begin position="69"/>
        <end position="91"/>
    </location>
</feature>
<sequence length="176" mass="20096">MDRDISLQKASPITYKTEEAEMANANRTDTDKQDILDRLHKEKFNTSFISICKNACQNYTIERAQLFKYAIYITMIIVKNVCNALSMTILNKLDNKGPSEQKTVIILSTGFITMTHILNYALDWMFEERLCKYGSRMSVNALYRIFNAHDIRVNELNPVKAGHCISEGSKAMAKVA</sequence>
<proteinExistence type="predicted"/>
<dbReference type="AlphaFoldDB" id="A0A1Y1S4E2"/>
<protein>
    <submittedName>
        <fullName evidence="2">Uncharacterized protein</fullName>
    </submittedName>
</protein>
<reference evidence="2 3" key="1">
    <citation type="journal article" date="2017" name="Environ. Microbiol.">
        <title>Decay of the glycolytic pathway and adaptation to intranuclear parasitism within Enterocytozoonidae microsporidia.</title>
        <authorList>
            <person name="Wiredu Boakye D."/>
            <person name="Jaroenlak P."/>
            <person name="Prachumwat A."/>
            <person name="Williams T.A."/>
            <person name="Bateman K.S."/>
            <person name="Itsathitphaisarn O."/>
            <person name="Sritunyalucksana K."/>
            <person name="Paszkiewicz K.H."/>
            <person name="Moore K.A."/>
            <person name="Stentiford G.D."/>
            <person name="Williams B.A."/>
        </authorList>
    </citation>
    <scope>NUCLEOTIDE SEQUENCE [LARGE SCALE GENOMIC DNA]</scope>
    <source>
        <strain evidence="2 3">GB1</strain>
    </source>
</reference>
<dbReference type="VEuPathDB" id="MicrosporidiaDB:ECANGB1_2281"/>
<evidence type="ECO:0000313" key="3">
    <source>
        <dbReference type="Proteomes" id="UP000192639"/>
    </source>
</evidence>
<dbReference type="Proteomes" id="UP000192639">
    <property type="component" value="Unassembled WGS sequence"/>
</dbReference>
<feature type="transmembrane region" description="Helical" evidence="1">
    <location>
        <begin position="103"/>
        <end position="122"/>
    </location>
</feature>
<gene>
    <name evidence="2" type="ORF">ECANGB1_2281</name>
</gene>
<name>A0A1Y1S4E2_9MICR</name>
<evidence type="ECO:0000256" key="1">
    <source>
        <dbReference type="SAM" id="Phobius"/>
    </source>
</evidence>
<keyword evidence="1" id="KW-0472">Membrane</keyword>
<evidence type="ECO:0000313" key="2">
    <source>
        <dbReference type="EMBL" id="ORD92932.1"/>
    </source>
</evidence>
<organism evidence="2 3">
    <name type="scientific">Enterospora canceri</name>
    <dbReference type="NCBI Taxonomy" id="1081671"/>
    <lineage>
        <taxon>Eukaryota</taxon>
        <taxon>Fungi</taxon>
        <taxon>Fungi incertae sedis</taxon>
        <taxon>Microsporidia</taxon>
        <taxon>Enterocytozoonidae</taxon>
        <taxon>Enterospora</taxon>
    </lineage>
</organism>